<evidence type="ECO:0000313" key="2">
    <source>
        <dbReference type="Proteomes" id="UP001148629"/>
    </source>
</evidence>
<reference evidence="1" key="1">
    <citation type="submission" date="2022-08" db="EMBL/GenBank/DDBJ databases">
        <title>Genome Sequence of Fusarium decemcellulare.</title>
        <authorList>
            <person name="Buettner E."/>
        </authorList>
    </citation>
    <scope>NUCLEOTIDE SEQUENCE</scope>
    <source>
        <strain evidence="1">Babe19</strain>
    </source>
</reference>
<name>A0ACC1RSU5_9HYPO</name>
<comment type="caution">
    <text evidence="1">The sequence shown here is derived from an EMBL/GenBank/DDBJ whole genome shotgun (WGS) entry which is preliminary data.</text>
</comment>
<gene>
    <name evidence="1" type="ORF">NM208_g11374</name>
</gene>
<sequence length="134" mass="15082">MKATTILASLVVLGTTMVENVSAQYHCYSVGHTMNPNDLRYHTKRACRGYNGNKGAFQGTFGPNEKKTACVNWGSGHIDMELQNLNPSNSFDLKDEDCESEFDRLINRCGRYGGRVHQPTGWFFRIDPNDGREC</sequence>
<evidence type="ECO:0000313" key="1">
    <source>
        <dbReference type="EMBL" id="KAJ3526038.1"/>
    </source>
</evidence>
<keyword evidence="2" id="KW-1185">Reference proteome</keyword>
<dbReference type="Proteomes" id="UP001148629">
    <property type="component" value="Unassembled WGS sequence"/>
</dbReference>
<proteinExistence type="predicted"/>
<accession>A0ACC1RSU5</accession>
<organism evidence="1 2">
    <name type="scientific">Fusarium decemcellulare</name>
    <dbReference type="NCBI Taxonomy" id="57161"/>
    <lineage>
        <taxon>Eukaryota</taxon>
        <taxon>Fungi</taxon>
        <taxon>Dikarya</taxon>
        <taxon>Ascomycota</taxon>
        <taxon>Pezizomycotina</taxon>
        <taxon>Sordariomycetes</taxon>
        <taxon>Hypocreomycetidae</taxon>
        <taxon>Hypocreales</taxon>
        <taxon>Nectriaceae</taxon>
        <taxon>Fusarium</taxon>
        <taxon>Fusarium decemcellulare species complex</taxon>
    </lineage>
</organism>
<protein>
    <submittedName>
        <fullName evidence="1">Uncharacterized protein</fullName>
    </submittedName>
</protein>
<dbReference type="EMBL" id="JANRMS010001804">
    <property type="protein sequence ID" value="KAJ3526038.1"/>
    <property type="molecule type" value="Genomic_DNA"/>
</dbReference>